<dbReference type="InterPro" id="IPR012337">
    <property type="entry name" value="RNaseH-like_sf"/>
</dbReference>
<sequence length="529" mass="60038">MADYRKILGLLLEGRSYRDVVELVGCSHRDVARVRQEVEARGLTATVTVTDTALAEWFPDGRRKVSDEYDQPDLARILASMKANRHFTLLRAWRRYVDTKDAGKKYGYSQFCALFTGYLRTHDLVAVLRHEPGRAMLVDWAGDTMDIVDTITGEVVRAILFVAVLPFSGLMFCRAYADMKSPAWLDAHVQAFAFFKGVTQIIVPDNPTTSTHRTHPGDAERAVNARYQQLADHYQTAIVPARPKKPRDKASAENAVNVVNKRVIGYLEDDVFTTLSELNTAIEERVREINHDIRRADDTTRWERFDTEERELLRPLPDIGFEDVEWKELKAARNYHVTADTQRYSVPFALAGKLLRVRVTSSRVTIFDGNDSICEHPRLTGRKGQYSTLPEHVPPQHRDIDGLWSRRWFIDRARSAGPATVTVIEQILDSQTIEAQGYLACQNILDGLGKNNRERLEAACQDLINRKAHPTYSTLKRLIAAIDSDAKKPRPVTPAASTRKRSSTVVFRDTVTDVYVRDASHYARNEDGK</sequence>
<evidence type="ECO:0000256" key="1">
    <source>
        <dbReference type="ARBA" id="ARBA00009277"/>
    </source>
</evidence>
<dbReference type="PANTHER" id="PTHR35004:SF8">
    <property type="entry name" value="TRANSPOSASE RV3428C-RELATED"/>
    <property type="match status" value="1"/>
</dbReference>
<dbReference type="InterPro" id="IPR054353">
    <property type="entry name" value="IstA-like_C"/>
</dbReference>
<dbReference type="Pfam" id="PF22483">
    <property type="entry name" value="Mu-transpos_C_2"/>
    <property type="match status" value="1"/>
</dbReference>
<name>A0A4R9AAP0_9MICO</name>
<comment type="similarity">
    <text evidence="1">Belongs to the transposase IS21/IS408/IS1162 family.</text>
</comment>
<dbReference type="PANTHER" id="PTHR35004">
    <property type="entry name" value="TRANSPOSASE RV3428C-RELATED"/>
    <property type="match status" value="1"/>
</dbReference>
<dbReference type="SUPFAM" id="SSF53098">
    <property type="entry name" value="Ribonuclease H-like"/>
    <property type="match status" value="1"/>
</dbReference>
<comment type="caution">
    <text evidence="3">The sequence shown here is derived from an EMBL/GenBank/DDBJ whole genome shotgun (WGS) entry which is preliminary data.</text>
</comment>
<dbReference type="OrthoDB" id="2065409at2"/>
<evidence type="ECO:0000259" key="2">
    <source>
        <dbReference type="PROSITE" id="PS50994"/>
    </source>
</evidence>
<dbReference type="RefSeq" id="WP_134517787.1">
    <property type="nucleotide sequence ID" value="NZ_SOHE01000011.1"/>
</dbReference>
<dbReference type="InterPro" id="IPR001584">
    <property type="entry name" value="Integrase_cat-core"/>
</dbReference>
<dbReference type="NCBIfam" id="NF033546">
    <property type="entry name" value="transpos_IS21"/>
    <property type="match status" value="1"/>
</dbReference>
<dbReference type="InterPro" id="IPR036397">
    <property type="entry name" value="RNaseH_sf"/>
</dbReference>
<reference evidence="3 4" key="1">
    <citation type="submission" date="2019-03" db="EMBL/GenBank/DDBJ databases">
        <title>Genomics of glacier-inhabiting Cryobacterium strains.</title>
        <authorList>
            <person name="Liu Q."/>
            <person name="Xin Y.-H."/>
        </authorList>
    </citation>
    <scope>NUCLEOTIDE SEQUENCE [LARGE SCALE GENOMIC DNA]</scope>
    <source>
        <strain evidence="3 4">Hh14</strain>
    </source>
</reference>
<feature type="domain" description="Integrase catalytic" evidence="2">
    <location>
        <begin position="128"/>
        <end position="309"/>
    </location>
</feature>
<dbReference type="Proteomes" id="UP000297447">
    <property type="component" value="Unassembled WGS sequence"/>
</dbReference>
<dbReference type="GO" id="GO:0003676">
    <property type="term" value="F:nucleic acid binding"/>
    <property type="evidence" value="ECO:0007669"/>
    <property type="project" value="InterPro"/>
</dbReference>
<evidence type="ECO:0000313" key="4">
    <source>
        <dbReference type="Proteomes" id="UP000297447"/>
    </source>
</evidence>
<dbReference type="AlphaFoldDB" id="A0A4R9AAP0"/>
<dbReference type="PROSITE" id="PS50994">
    <property type="entry name" value="INTEGRASE"/>
    <property type="match status" value="1"/>
</dbReference>
<protein>
    <submittedName>
        <fullName evidence="3">IS21 family transposase</fullName>
    </submittedName>
</protein>
<gene>
    <name evidence="3" type="ORF">E3T55_01345</name>
</gene>
<dbReference type="Gene3D" id="3.30.420.10">
    <property type="entry name" value="Ribonuclease H-like superfamily/Ribonuclease H"/>
    <property type="match status" value="1"/>
</dbReference>
<dbReference type="EMBL" id="SOHE01000011">
    <property type="protein sequence ID" value="TFD55338.1"/>
    <property type="molecule type" value="Genomic_DNA"/>
</dbReference>
<organism evidence="3 4">
    <name type="scientific">Cryobacterium frigoriphilum</name>
    <dbReference type="NCBI Taxonomy" id="1259150"/>
    <lineage>
        <taxon>Bacteria</taxon>
        <taxon>Bacillati</taxon>
        <taxon>Actinomycetota</taxon>
        <taxon>Actinomycetes</taxon>
        <taxon>Micrococcales</taxon>
        <taxon>Microbacteriaceae</taxon>
        <taxon>Cryobacterium</taxon>
    </lineage>
</organism>
<evidence type="ECO:0000313" key="3">
    <source>
        <dbReference type="EMBL" id="TFD55338.1"/>
    </source>
</evidence>
<dbReference type="Pfam" id="PF00665">
    <property type="entry name" value="rve"/>
    <property type="match status" value="1"/>
</dbReference>
<dbReference type="GO" id="GO:0015074">
    <property type="term" value="P:DNA integration"/>
    <property type="evidence" value="ECO:0007669"/>
    <property type="project" value="InterPro"/>
</dbReference>
<keyword evidence="4" id="KW-1185">Reference proteome</keyword>
<accession>A0A4R9AAP0</accession>
<proteinExistence type="inferred from homology"/>